<dbReference type="EnsemblPlants" id="novel_model_3388_5bd9a17a">
    <property type="protein sequence ID" value="cds.novel_model_3388_5bd9a17a"/>
    <property type="gene ID" value="novel_gene_1798_5bd9a17a"/>
</dbReference>
<dbReference type="AlphaFoldDB" id="A0A803QZV8"/>
<name>A0A803QZV8_CANSA</name>
<evidence type="ECO:0000313" key="1">
    <source>
        <dbReference type="EnsemblPlants" id="cds.novel_model_3388_5bd9a17a"/>
    </source>
</evidence>
<evidence type="ECO:0000313" key="2">
    <source>
        <dbReference type="Proteomes" id="UP000596661"/>
    </source>
</evidence>
<protein>
    <submittedName>
        <fullName evidence="1">Uncharacterized protein</fullName>
    </submittedName>
</protein>
<reference evidence="1" key="2">
    <citation type="submission" date="2021-03" db="UniProtKB">
        <authorList>
            <consortium name="EnsemblPlants"/>
        </authorList>
    </citation>
    <scope>IDENTIFICATION</scope>
</reference>
<keyword evidence="2" id="KW-1185">Reference proteome</keyword>
<dbReference type="Gramene" id="novel_model_3388_5bd9a17a">
    <property type="protein sequence ID" value="cds.novel_model_3388_5bd9a17a"/>
    <property type="gene ID" value="novel_gene_1798_5bd9a17a"/>
</dbReference>
<accession>A0A803QZV8</accession>
<dbReference type="EMBL" id="UZAU01000382">
    <property type="status" value="NOT_ANNOTATED_CDS"/>
    <property type="molecule type" value="Genomic_DNA"/>
</dbReference>
<reference evidence="1" key="1">
    <citation type="submission" date="2018-11" db="EMBL/GenBank/DDBJ databases">
        <authorList>
            <person name="Grassa J C."/>
        </authorList>
    </citation>
    <scope>NUCLEOTIDE SEQUENCE [LARGE SCALE GENOMIC DNA]</scope>
</reference>
<organism evidence="1 2">
    <name type="scientific">Cannabis sativa</name>
    <name type="common">Hemp</name>
    <name type="synonym">Marijuana</name>
    <dbReference type="NCBI Taxonomy" id="3483"/>
    <lineage>
        <taxon>Eukaryota</taxon>
        <taxon>Viridiplantae</taxon>
        <taxon>Streptophyta</taxon>
        <taxon>Embryophyta</taxon>
        <taxon>Tracheophyta</taxon>
        <taxon>Spermatophyta</taxon>
        <taxon>Magnoliopsida</taxon>
        <taxon>eudicotyledons</taxon>
        <taxon>Gunneridae</taxon>
        <taxon>Pentapetalae</taxon>
        <taxon>rosids</taxon>
        <taxon>fabids</taxon>
        <taxon>Rosales</taxon>
        <taxon>Cannabaceae</taxon>
        <taxon>Cannabis</taxon>
    </lineage>
</organism>
<dbReference type="Proteomes" id="UP000596661">
    <property type="component" value="Chromosome 4"/>
</dbReference>
<proteinExistence type="predicted"/>
<sequence>MEKGNSRITRLGVSRCSKFTMNSIFSINDHTLCRRGAEWNPRNRERRTMMWLAIFFCQRER</sequence>